<feature type="region of interest" description="Disordered" evidence="1">
    <location>
        <begin position="108"/>
        <end position="140"/>
    </location>
</feature>
<dbReference type="EMBL" id="JAPZBS010000002">
    <property type="protein sequence ID" value="KAJ5382075.1"/>
    <property type="molecule type" value="Genomic_DNA"/>
</dbReference>
<dbReference type="SUPFAM" id="SSF53098">
    <property type="entry name" value="Ribonuclease H-like"/>
    <property type="match status" value="1"/>
</dbReference>
<reference evidence="3" key="1">
    <citation type="submission" date="2022-11" db="EMBL/GenBank/DDBJ databases">
        <authorList>
            <person name="Petersen C."/>
        </authorList>
    </citation>
    <scope>NUCLEOTIDE SEQUENCE</scope>
    <source>
        <strain evidence="3">IBT 29864</strain>
    </source>
</reference>
<dbReference type="InterPro" id="IPR008906">
    <property type="entry name" value="HATC_C_dom"/>
</dbReference>
<gene>
    <name evidence="3" type="ORF">N7496_004503</name>
</gene>
<protein>
    <recommendedName>
        <fullName evidence="2">HAT C-terminal dimerisation domain-containing protein</fullName>
    </recommendedName>
</protein>
<sequence>MILKALLYTKDKLSEYYSYIRYRKSLEKYVIPYEKRYSDTRLSSYSISSVAPKRTLITSLDVILEVRDHQDKFPILTSLARDALSIPTTSSRVKRLFNSARDIYHYRRAREEKDTQKEKDEFNLISDGEDNPLDTRSQHL</sequence>
<dbReference type="Pfam" id="PF05699">
    <property type="entry name" value="Dimer_Tnp_hAT"/>
    <property type="match status" value="1"/>
</dbReference>
<reference evidence="3" key="2">
    <citation type="journal article" date="2023" name="IMA Fungus">
        <title>Comparative genomic study of the Penicillium genus elucidates a diverse pangenome and 15 lateral gene transfer events.</title>
        <authorList>
            <person name="Petersen C."/>
            <person name="Sorensen T."/>
            <person name="Nielsen M.R."/>
            <person name="Sondergaard T.E."/>
            <person name="Sorensen J.L."/>
            <person name="Fitzpatrick D.A."/>
            <person name="Frisvad J.C."/>
            <person name="Nielsen K.L."/>
        </authorList>
    </citation>
    <scope>NUCLEOTIDE SEQUENCE</scope>
    <source>
        <strain evidence="3">IBT 29864</strain>
    </source>
</reference>
<feature type="domain" description="HAT C-terminal dimerisation" evidence="2">
    <location>
        <begin position="60"/>
        <end position="115"/>
    </location>
</feature>
<dbReference type="GeneID" id="81436611"/>
<dbReference type="AlphaFoldDB" id="A0A9W9VJU8"/>
<evidence type="ECO:0000259" key="2">
    <source>
        <dbReference type="Pfam" id="PF05699"/>
    </source>
</evidence>
<dbReference type="Proteomes" id="UP001147782">
    <property type="component" value="Unassembled WGS sequence"/>
</dbReference>
<evidence type="ECO:0000313" key="3">
    <source>
        <dbReference type="EMBL" id="KAJ5382075.1"/>
    </source>
</evidence>
<proteinExistence type="predicted"/>
<dbReference type="RefSeq" id="XP_056559646.1">
    <property type="nucleotide sequence ID" value="XM_056697434.1"/>
</dbReference>
<dbReference type="InterPro" id="IPR012337">
    <property type="entry name" value="RNaseH-like_sf"/>
</dbReference>
<feature type="compositionally biased region" description="Basic and acidic residues" evidence="1">
    <location>
        <begin position="108"/>
        <end position="122"/>
    </location>
</feature>
<evidence type="ECO:0000256" key="1">
    <source>
        <dbReference type="SAM" id="MobiDB-lite"/>
    </source>
</evidence>
<dbReference type="OrthoDB" id="4507940at2759"/>
<name>A0A9W9VJU8_9EURO</name>
<comment type="caution">
    <text evidence="3">The sequence shown here is derived from an EMBL/GenBank/DDBJ whole genome shotgun (WGS) entry which is preliminary data.</text>
</comment>
<keyword evidence="4" id="KW-1185">Reference proteome</keyword>
<dbReference type="GO" id="GO:0046983">
    <property type="term" value="F:protein dimerization activity"/>
    <property type="evidence" value="ECO:0007669"/>
    <property type="project" value="InterPro"/>
</dbReference>
<organism evidence="3 4">
    <name type="scientific">Penicillium cataractarum</name>
    <dbReference type="NCBI Taxonomy" id="2100454"/>
    <lineage>
        <taxon>Eukaryota</taxon>
        <taxon>Fungi</taxon>
        <taxon>Dikarya</taxon>
        <taxon>Ascomycota</taxon>
        <taxon>Pezizomycotina</taxon>
        <taxon>Eurotiomycetes</taxon>
        <taxon>Eurotiomycetidae</taxon>
        <taxon>Eurotiales</taxon>
        <taxon>Aspergillaceae</taxon>
        <taxon>Penicillium</taxon>
    </lineage>
</organism>
<accession>A0A9W9VJU8</accession>
<evidence type="ECO:0000313" key="4">
    <source>
        <dbReference type="Proteomes" id="UP001147782"/>
    </source>
</evidence>